<dbReference type="GO" id="GO:0042645">
    <property type="term" value="C:mitochondrial nucleoid"/>
    <property type="evidence" value="ECO:0007669"/>
    <property type="project" value="TreeGrafter"/>
</dbReference>
<dbReference type="Proteomes" id="UP000729402">
    <property type="component" value="Unassembled WGS sequence"/>
</dbReference>
<dbReference type="OrthoDB" id="1078367at2759"/>
<accession>A0A8J5TBI1</accession>
<name>A0A8J5TBI1_ZIZPA</name>
<dbReference type="EMBL" id="JAAALK010000282">
    <property type="protein sequence ID" value="KAG8077363.1"/>
    <property type="molecule type" value="Genomic_DNA"/>
</dbReference>
<organism evidence="1 2">
    <name type="scientific">Zizania palustris</name>
    <name type="common">Northern wild rice</name>
    <dbReference type="NCBI Taxonomy" id="103762"/>
    <lineage>
        <taxon>Eukaryota</taxon>
        <taxon>Viridiplantae</taxon>
        <taxon>Streptophyta</taxon>
        <taxon>Embryophyta</taxon>
        <taxon>Tracheophyta</taxon>
        <taxon>Spermatophyta</taxon>
        <taxon>Magnoliopsida</taxon>
        <taxon>Liliopsida</taxon>
        <taxon>Poales</taxon>
        <taxon>Poaceae</taxon>
        <taxon>BOP clade</taxon>
        <taxon>Oryzoideae</taxon>
        <taxon>Oryzeae</taxon>
        <taxon>Zizaniinae</taxon>
        <taxon>Zizania</taxon>
    </lineage>
</organism>
<dbReference type="GO" id="GO:0003697">
    <property type="term" value="F:single-stranded DNA binding"/>
    <property type="evidence" value="ECO:0007669"/>
    <property type="project" value="InterPro"/>
</dbReference>
<reference evidence="1" key="1">
    <citation type="journal article" date="2021" name="bioRxiv">
        <title>Whole Genome Assembly and Annotation of Northern Wild Rice, Zizania palustris L., Supports a Whole Genome Duplication in the Zizania Genus.</title>
        <authorList>
            <person name="Haas M."/>
            <person name="Kono T."/>
            <person name="Macchietto M."/>
            <person name="Millas R."/>
            <person name="McGilp L."/>
            <person name="Shao M."/>
            <person name="Duquette J."/>
            <person name="Hirsch C.N."/>
            <person name="Kimball J."/>
        </authorList>
    </citation>
    <scope>NUCLEOTIDE SEQUENCE</scope>
    <source>
        <tissue evidence="1">Fresh leaf tissue</tissue>
    </source>
</reference>
<proteinExistence type="predicted"/>
<sequence length="168" mass="19038">MVAGCGGRRRRGRSFGFDFDDDSKRQRMVTSGQELRASSFYASSIRMGYTPDWPECTHPLDFFRSGLAKLQGNTERLPQRTAGQTRSEVPKENEETAARFVLAVQWHRVCIYSDRLGSLALKHVKTGSILYLEGNLETRVFSDLITGLVRRIREISVRSNGMFITVSI</sequence>
<reference evidence="1" key="2">
    <citation type="submission" date="2021-02" db="EMBL/GenBank/DDBJ databases">
        <authorList>
            <person name="Kimball J.A."/>
            <person name="Haas M.W."/>
            <person name="Macchietto M."/>
            <person name="Kono T."/>
            <person name="Duquette J."/>
            <person name="Shao M."/>
        </authorList>
    </citation>
    <scope>NUCLEOTIDE SEQUENCE</scope>
    <source>
        <tissue evidence="1">Fresh leaf tissue</tissue>
    </source>
</reference>
<protein>
    <submittedName>
        <fullName evidence="1">Uncharacterized protein</fullName>
    </submittedName>
</protein>
<evidence type="ECO:0000313" key="2">
    <source>
        <dbReference type="Proteomes" id="UP000729402"/>
    </source>
</evidence>
<gene>
    <name evidence="1" type="ORF">GUJ93_ZPchr0007g5607</name>
</gene>
<evidence type="ECO:0000313" key="1">
    <source>
        <dbReference type="EMBL" id="KAG8077363.1"/>
    </source>
</evidence>
<dbReference type="AlphaFoldDB" id="A0A8J5TBI1"/>
<dbReference type="GO" id="GO:0006264">
    <property type="term" value="P:mitochondrial DNA replication"/>
    <property type="evidence" value="ECO:0007669"/>
    <property type="project" value="TreeGrafter"/>
</dbReference>
<dbReference type="InterPro" id="IPR011344">
    <property type="entry name" value="ssDNA-bd"/>
</dbReference>
<dbReference type="PANTHER" id="PTHR10302">
    <property type="entry name" value="SINGLE-STRANDED DNA-BINDING PROTEIN"/>
    <property type="match status" value="1"/>
</dbReference>
<keyword evidence="2" id="KW-1185">Reference proteome</keyword>
<comment type="caution">
    <text evidence="1">The sequence shown here is derived from an EMBL/GenBank/DDBJ whole genome shotgun (WGS) entry which is preliminary data.</text>
</comment>
<dbReference type="PANTHER" id="PTHR10302:SF16">
    <property type="entry name" value="NUCLEIC ACID-BINDING, OB-FOLD-LIKE PROTEIN"/>
    <property type="match status" value="1"/>
</dbReference>